<evidence type="ECO:0000256" key="1">
    <source>
        <dbReference type="ARBA" id="ARBA00022603"/>
    </source>
</evidence>
<evidence type="ECO:0000313" key="10">
    <source>
        <dbReference type="Proteomes" id="UP000029712"/>
    </source>
</evidence>
<keyword evidence="2 5" id="KW-0808">Transferase</keyword>
<evidence type="ECO:0000256" key="4">
    <source>
        <dbReference type="ARBA" id="ARBA00022747"/>
    </source>
</evidence>
<dbReference type="REBASE" id="275823">
    <property type="entry name" value="M.Mho613ORF1375P"/>
</dbReference>
<evidence type="ECO:0000313" key="9">
    <source>
        <dbReference type="EMBL" id="AYN65699.1"/>
    </source>
</evidence>
<dbReference type="AlphaFoldDB" id="A0A454CAC9"/>
<dbReference type="InterPro" id="IPR018117">
    <property type="entry name" value="C5_DNA_meth_AS"/>
</dbReference>
<dbReference type="EC" id="2.1.1.37" evidence="7"/>
<dbReference type="InterPro" id="IPR050750">
    <property type="entry name" value="C5-MTase"/>
</dbReference>
<reference evidence="8 10" key="1">
    <citation type="submission" date="2014-08" db="EMBL/GenBank/DDBJ databases">
        <authorList>
            <person name="Kuleshov K."/>
            <person name="Dedkov V."/>
            <person name="Markelov M."/>
            <person name="Pimkina E."/>
        </authorList>
    </citation>
    <scope>NUCLEOTIDE SEQUENCE [LARGE SCALE GENOMIC DNA]</scope>
    <source>
        <strain evidence="8">TO0613</strain>
        <strain evidence="10">TOA</strain>
    </source>
</reference>
<dbReference type="InterPro" id="IPR001525">
    <property type="entry name" value="C5_MeTfrase"/>
</dbReference>
<dbReference type="NCBIfam" id="TIGR00675">
    <property type="entry name" value="dcm"/>
    <property type="match status" value="1"/>
</dbReference>
<dbReference type="Gene3D" id="3.40.50.150">
    <property type="entry name" value="Vaccinia Virus protein VP39"/>
    <property type="match status" value="1"/>
</dbReference>
<dbReference type="GO" id="GO:0032259">
    <property type="term" value="P:methylation"/>
    <property type="evidence" value="ECO:0007669"/>
    <property type="project" value="UniProtKB-KW"/>
</dbReference>
<dbReference type="PROSITE" id="PS00095">
    <property type="entry name" value="C5_MTASE_2"/>
    <property type="match status" value="1"/>
</dbReference>
<gene>
    <name evidence="8" type="primary">dcm</name>
    <name evidence="8" type="ORF">KN71_000195</name>
    <name evidence="9" type="ORF">KN71_001375</name>
</gene>
<dbReference type="PRINTS" id="PR00105">
    <property type="entry name" value="C5METTRFRASE"/>
</dbReference>
<keyword evidence="1 5" id="KW-0489">Methyltransferase</keyword>
<evidence type="ECO:0000256" key="7">
    <source>
        <dbReference type="RuleBase" id="RU000417"/>
    </source>
</evidence>
<dbReference type="EMBL" id="CP033021">
    <property type="protein sequence ID" value="AYN65699.1"/>
    <property type="molecule type" value="Genomic_DNA"/>
</dbReference>
<dbReference type="GO" id="GO:0009307">
    <property type="term" value="P:DNA restriction-modification system"/>
    <property type="evidence" value="ECO:0007669"/>
    <property type="project" value="UniProtKB-KW"/>
</dbReference>
<dbReference type="InterPro" id="IPR031303">
    <property type="entry name" value="C5_meth_CS"/>
</dbReference>
<dbReference type="GO" id="GO:0003886">
    <property type="term" value="F:DNA (cytosine-5-)-methyltransferase activity"/>
    <property type="evidence" value="ECO:0007669"/>
    <property type="project" value="UniProtKB-EC"/>
</dbReference>
<reference evidence="8 10" key="2">
    <citation type="submission" date="2018-10" db="EMBL/GenBank/DDBJ databases">
        <title>Detection and isolation of Mycoplasma hominis as a predominant microorganism from pelvic cavity of patient with salpingitis and tubo-ovarian abscess.</title>
        <authorList>
            <person name="Guschin A.E."/>
            <person name="Khayrullina G.A."/>
            <person name="Rakovskaya I.V."/>
            <person name="Shelenkov A.A."/>
            <person name="Shagin D.A."/>
        </authorList>
    </citation>
    <scope>NUCLEOTIDE SEQUENCE [LARGE SCALE GENOMIC DNA]</scope>
    <source>
        <strain evidence="8">TO0613</strain>
        <strain evidence="10">TOA</strain>
    </source>
</reference>
<dbReference type="PANTHER" id="PTHR46098:SF1">
    <property type="entry name" value="TRNA (CYTOSINE(38)-C(5))-METHYLTRANSFERASE"/>
    <property type="match status" value="1"/>
</dbReference>
<comment type="similarity">
    <text evidence="5 6">Belongs to the class I-like SAM-binding methyltransferase superfamily. C5-methyltransferase family.</text>
</comment>
<evidence type="ECO:0000313" key="8">
    <source>
        <dbReference type="EMBL" id="AYN65691.1"/>
    </source>
</evidence>
<feature type="active site" evidence="5">
    <location>
        <position position="75"/>
    </location>
</feature>
<proteinExistence type="inferred from homology"/>
<keyword evidence="4" id="KW-0680">Restriction system</keyword>
<sequence>MKVVELFGGIGAIRKALIRTIKPPNFEIIDYVESDKKTVNAYNAIYNDFYKPLDIRDYSLPNNINVDLLFHGSPCQDFSCAGKNIGGSKESKSRSSLLWETIRIIKEAQIKPKIVIWENVKNVLSKKHKPIFDAYIKALNDLGYVSHYKIINSLDCGIPQSRNRVFTVSINKNYLKQFNNLDTFNCLNNKYKNINDFLQPNVINPKYFIRTNCPSMINAITNHKIKIIENKVFTITTKQMRWNNQGVVKVEISKVPNNSNLAKMIIDNKPYYLRVITPLEAMLLMGYDQQDYERIKNFCDSQIYKFAGNSIVVNVLQEIIKHIFKLTKEE</sequence>
<accession>A0A454CAC9</accession>
<dbReference type="PROSITE" id="PS00094">
    <property type="entry name" value="C5_MTASE_1"/>
    <property type="match status" value="1"/>
</dbReference>
<evidence type="ECO:0000256" key="2">
    <source>
        <dbReference type="ARBA" id="ARBA00022679"/>
    </source>
</evidence>
<keyword evidence="3 5" id="KW-0949">S-adenosyl-L-methionine</keyword>
<dbReference type="PANTHER" id="PTHR46098">
    <property type="entry name" value="TRNA (CYTOSINE(38)-C(5))-METHYLTRANSFERASE"/>
    <property type="match status" value="1"/>
</dbReference>
<dbReference type="SUPFAM" id="SSF53335">
    <property type="entry name" value="S-adenosyl-L-methionine-dependent methyltransferases"/>
    <property type="match status" value="1"/>
</dbReference>
<dbReference type="Pfam" id="PF00145">
    <property type="entry name" value="DNA_methylase"/>
    <property type="match status" value="1"/>
</dbReference>
<protein>
    <recommendedName>
        <fullName evidence="7">Cytosine-specific methyltransferase</fullName>
        <ecNumber evidence="7">2.1.1.37</ecNumber>
    </recommendedName>
</protein>
<name>A0A454CAC9_METHO</name>
<evidence type="ECO:0000256" key="6">
    <source>
        <dbReference type="RuleBase" id="RU000416"/>
    </source>
</evidence>
<dbReference type="OrthoDB" id="9813719at2"/>
<dbReference type="PROSITE" id="PS51679">
    <property type="entry name" value="SAM_MT_C5"/>
    <property type="match status" value="1"/>
</dbReference>
<comment type="catalytic activity">
    <reaction evidence="7">
        <text>a 2'-deoxycytidine in DNA + S-adenosyl-L-methionine = a 5-methyl-2'-deoxycytidine in DNA + S-adenosyl-L-homocysteine + H(+)</text>
        <dbReference type="Rhea" id="RHEA:13681"/>
        <dbReference type="Rhea" id="RHEA-COMP:11369"/>
        <dbReference type="Rhea" id="RHEA-COMP:11370"/>
        <dbReference type="ChEBI" id="CHEBI:15378"/>
        <dbReference type="ChEBI" id="CHEBI:57856"/>
        <dbReference type="ChEBI" id="CHEBI:59789"/>
        <dbReference type="ChEBI" id="CHEBI:85452"/>
        <dbReference type="ChEBI" id="CHEBI:85454"/>
        <dbReference type="EC" id="2.1.1.37"/>
    </reaction>
</comment>
<dbReference type="REBASE" id="275822">
    <property type="entry name" value="M.Mho613ORF195P"/>
</dbReference>
<dbReference type="Gene3D" id="3.90.120.10">
    <property type="entry name" value="DNA Methylase, subunit A, domain 2"/>
    <property type="match status" value="1"/>
</dbReference>
<organism evidence="8 10">
    <name type="scientific">Metamycoplasma hominis</name>
    <name type="common">Mycoplasma hominis</name>
    <dbReference type="NCBI Taxonomy" id="2098"/>
    <lineage>
        <taxon>Bacteria</taxon>
        <taxon>Bacillati</taxon>
        <taxon>Mycoplasmatota</taxon>
        <taxon>Mycoplasmoidales</taxon>
        <taxon>Metamycoplasmataceae</taxon>
        <taxon>Metamycoplasma</taxon>
    </lineage>
</organism>
<dbReference type="Proteomes" id="UP000029712">
    <property type="component" value="Chromosome"/>
</dbReference>
<dbReference type="EMBL" id="CP033021">
    <property type="protein sequence ID" value="AYN65691.1"/>
    <property type="molecule type" value="Genomic_DNA"/>
</dbReference>
<evidence type="ECO:0000256" key="5">
    <source>
        <dbReference type="PROSITE-ProRule" id="PRU01016"/>
    </source>
</evidence>
<dbReference type="InterPro" id="IPR029063">
    <property type="entry name" value="SAM-dependent_MTases_sf"/>
</dbReference>
<evidence type="ECO:0000256" key="3">
    <source>
        <dbReference type="ARBA" id="ARBA00022691"/>
    </source>
</evidence>